<evidence type="ECO:0000313" key="4">
    <source>
        <dbReference type="Proteomes" id="UP000279594"/>
    </source>
</evidence>
<evidence type="ECO:0000256" key="2">
    <source>
        <dbReference type="SAM" id="SignalP"/>
    </source>
</evidence>
<feature type="signal peptide" evidence="2">
    <location>
        <begin position="1"/>
        <end position="23"/>
    </location>
</feature>
<dbReference type="Gene3D" id="1.20.5.80">
    <property type="match status" value="1"/>
</dbReference>
<dbReference type="RefSeq" id="WP_070223129.1">
    <property type="nucleotide sequence ID" value="NZ_CP033019.1"/>
</dbReference>
<proteinExistence type="predicted"/>
<dbReference type="Proteomes" id="UP000279594">
    <property type="component" value="Chromosome"/>
</dbReference>
<organism evidence="3 4">
    <name type="scientific">Janthinobacterium agaricidamnosum</name>
    <dbReference type="NCBI Taxonomy" id="55508"/>
    <lineage>
        <taxon>Bacteria</taxon>
        <taxon>Pseudomonadati</taxon>
        <taxon>Pseudomonadota</taxon>
        <taxon>Betaproteobacteria</taxon>
        <taxon>Burkholderiales</taxon>
        <taxon>Oxalobacteraceae</taxon>
        <taxon>Janthinobacterium</taxon>
    </lineage>
</organism>
<dbReference type="InterPro" id="IPR008020">
    <property type="entry name" value="G8P"/>
</dbReference>
<dbReference type="EMBL" id="CP033019">
    <property type="protein sequence ID" value="AYM78171.1"/>
    <property type="molecule type" value="Genomic_DNA"/>
</dbReference>
<evidence type="ECO:0008006" key="5">
    <source>
        <dbReference type="Google" id="ProtNLM"/>
    </source>
</evidence>
<gene>
    <name evidence="3" type="ORF">D9M09_22030</name>
</gene>
<sequence>MNKNIQRGLALVGAVAVSAGASAADDQGVAAITALSGTASTYISAAFAVAVLVAGGFWGIKMMKKAFSKAG</sequence>
<protein>
    <recommendedName>
        <fullName evidence="5">Phage coat protein</fullName>
    </recommendedName>
</protein>
<keyword evidence="1" id="KW-1133">Transmembrane helix</keyword>
<name>A0A3G2ED24_9BURK</name>
<keyword evidence="2" id="KW-0732">Signal</keyword>
<dbReference type="InterPro" id="IPR023390">
    <property type="entry name" value="Phage_M13_G8P_capsid_dom_sf"/>
</dbReference>
<feature type="chain" id="PRO_5018030603" description="Phage coat protein" evidence="2">
    <location>
        <begin position="24"/>
        <end position="71"/>
    </location>
</feature>
<keyword evidence="1" id="KW-0472">Membrane</keyword>
<keyword evidence="1" id="KW-0812">Transmembrane</keyword>
<feature type="transmembrane region" description="Helical" evidence="1">
    <location>
        <begin position="39"/>
        <end position="60"/>
    </location>
</feature>
<accession>A0A3G2ED24</accession>
<dbReference type="Pfam" id="PF19199">
    <property type="entry name" value="Phage_coatGP8"/>
    <property type="match status" value="1"/>
</dbReference>
<keyword evidence="4" id="KW-1185">Reference proteome</keyword>
<evidence type="ECO:0000256" key="1">
    <source>
        <dbReference type="SAM" id="Phobius"/>
    </source>
</evidence>
<dbReference type="AlphaFoldDB" id="A0A3G2ED24"/>
<dbReference type="PIRSF" id="PIRSF004117">
    <property type="entry name" value="Phage_coat_B"/>
    <property type="match status" value="1"/>
</dbReference>
<evidence type="ECO:0000313" key="3">
    <source>
        <dbReference type="EMBL" id="AYM78171.1"/>
    </source>
</evidence>
<dbReference type="SUPFAM" id="SSF57987">
    <property type="entry name" value="Inovirus (filamentous phage) major coat protein"/>
    <property type="match status" value="1"/>
</dbReference>
<reference evidence="3 4" key="1">
    <citation type="submission" date="2018-10" db="EMBL/GenBank/DDBJ databases">
        <title>Effects of UV and annual dynamics of microbial communities in freshwater RAS systems.</title>
        <authorList>
            <person name="Bekkelund A.K."/>
            <person name="Hansen B.R."/>
            <person name="Stokken H."/>
            <person name="Eriksen B.F."/>
            <person name="Kashulin N.A."/>
        </authorList>
    </citation>
    <scope>NUCLEOTIDE SEQUENCE [LARGE SCALE GENOMIC DNA]</scope>
    <source>
        <strain evidence="3 4">BHSEK</strain>
    </source>
</reference>